<proteinExistence type="predicted"/>
<dbReference type="EMBL" id="FNFT01000007">
    <property type="protein sequence ID" value="SDK30181.1"/>
    <property type="molecule type" value="Genomic_DNA"/>
</dbReference>
<dbReference type="GO" id="GO:0006777">
    <property type="term" value="P:Mo-molybdopterin cofactor biosynthetic process"/>
    <property type="evidence" value="ECO:0007669"/>
    <property type="project" value="InterPro"/>
</dbReference>
<dbReference type="Proteomes" id="UP000326500">
    <property type="component" value="Unassembled WGS sequence"/>
</dbReference>
<evidence type="ECO:0000313" key="2">
    <source>
        <dbReference type="Proteomes" id="UP000326500"/>
    </source>
</evidence>
<dbReference type="OrthoDB" id="45235at2157"/>
<dbReference type="InterPro" id="IPR003448">
    <property type="entry name" value="Mopterin_biosynth_MoaE"/>
</dbReference>
<dbReference type="CDD" id="cd00756">
    <property type="entry name" value="MoaE"/>
    <property type="match status" value="1"/>
</dbReference>
<dbReference type="PANTHER" id="PTHR23404">
    <property type="entry name" value="MOLYBDOPTERIN SYNTHASE RELATED"/>
    <property type="match status" value="1"/>
</dbReference>
<evidence type="ECO:0000313" key="1">
    <source>
        <dbReference type="EMBL" id="SDK30181.1"/>
    </source>
</evidence>
<organism evidence="1 2">
    <name type="scientific">Methanoculleus thermophilus</name>
    <dbReference type="NCBI Taxonomy" id="2200"/>
    <lineage>
        <taxon>Archaea</taxon>
        <taxon>Methanobacteriati</taxon>
        <taxon>Methanobacteriota</taxon>
        <taxon>Stenosarchaea group</taxon>
        <taxon>Methanomicrobia</taxon>
        <taxon>Methanomicrobiales</taxon>
        <taxon>Methanomicrobiaceae</taxon>
        <taxon>Methanoculleus</taxon>
    </lineage>
</organism>
<dbReference type="Pfam" id="PF02391">
    <property type="entry name" value="MoaE"/>
    <property type="match status" value="1"/>
</dbReference>
<dbReference type="STRING" id="2200.GCA_001571405_02239"/>
<dbReference type="InterPro" id="IPR036563">
    <property type="entry name" value="MoaE_sf"/>
</dbReference>
<keyword evidence="2" id="KW-1185">Reference proteome</keyword>
<dbReference type="AlphaFoldDB" id="A0A1G9ASI4"/>
<sequence>MISVTRENFDINAVIDQIRRPDMGALVTFLGVVRDDGGIEEMELEAYEEVAVKELEAIRDEAFRKFPIGAVEIVHRIGRLRVGENILLIVVGAGHRKEAFDACEYILERIKQSVPIWKKEIRSEGERWVPGESTGDDA</sequence>
<accession>A0A1G9ASI4</accession>
<gene>
    <name evidence="1" type="ORF">SAMN04488571_10710</name>
</gene>
<name>A0A1G9ASI4_9EURY</name>
<dbReference type="RefSeq" id="WP_066958817.1">
    <property type="nucleotide sequence ID" value="NZ_BCNX01000016.1"/>
</dbReference>
<reference evidence="1 2" key="1">
    <citation type="submission" date="2016-10" db="EMBL/GenBank/DDBJ databases">
        <authorList>
            <person name="Varghese N."/>
            <person name="Submissions S."/>
        </authorList>
    </citation>
    <scope>NUCLEOTIDE SEQUENCE [LARGE SCALE GENOMIC DNA]</scope>
    <source>
        <strain evidence="1 2">DSM 2373</strain>
    </source>
</reference>
<protein>
    <submittedName>
        <fullName evidence="1">Molybdopterin synthase subunit MoaE</fullName>
    </submittedName>
</protein>
<dbReference type="Gene3D" id="3.90.1170.40">
    <property type="entry name" value="Molybdopterin biosynthesis MoaE subunit"/>
    <property type="match status" value="1"/>
</dbReference>
<dbReference type="SUPFAM" id="SSF54690">
    <property type="entry name" value="Molybdopterin synthase subunit MoaE"/>
    <property type="match status" value="1"/>
</dbReference>